<keyword evidence="5" id="KW-0175">Coiled coil</keyword>
<keyword evidence="3" id="KW-0233">DNA recombination</keyword>
<dbReference type="InterPro" id="IPR038109">
    <property type="entry name" value="DNA_bind_recomb_sf"/>
</dbReference>
<evidence type="ECO:0000256" key="5">
    <source>
        <dbReference type="SAM" id="Coils"/>
    </source>
</evidence>
<dbReference type="InterPro" id="IPR006119">
    <property type="entry name" value="Resolv_N"/>
</dbReference>
<dbReference type="PANTHER" id="PTHR30461:SF23">
    <property type="entry name" value="DNA RECOMBINASE-RELATED"/>
    <property type="match status" value="1"/>
</dbReference>
<proteinExistence type="predicted"/>
<evidence type="ECO:0000256" key="2">
    <source>
        <dbReference type="ARBA" id="ARBA00023125"/>
    </source>
</evidence>
<dbReference type="PROSITE" id="PS51737">
    <property type="entry name" value="RECOMBINASE_DNA_BIND"/>
    <property type="match status" value="1"/>
</dbReference>
<dbReference type="RefSeq" id="WP_225911672.1">
    <property type="nucleotide sequence ID" value="NZ_AP024355.1"/>
</dbReference>
<dbReference type="PROSITE" id="PS51736">
    <property type="entry name" value="RECOMBINASES_3"/>
    <property type="match status" value="1"/>
</dbReference>
<keyword evidence="2" id="KW-0238">DNA-binding</keyword>
<feature type="region of interest" description="Disordered" evidence="6">
    <location>
        <begin position="519"/>
        <end position="538"/>
    </location>
</feature>
<dbReference type="InterPro" id="IPR050639">
    <property type="entry name" value="SSR_resolvase"/>
</dbReference>
<evidence type="ECO:0000313" key="10">
    <source>
        <dbReference type="Proteomes" id="UP001319827"/>
    </source>
</evidence>
<evidence type="ECO:0000313" key="9">
    <source>
        <dbReference type="EMBL" id="BCR03138.1"/>
    </source>
</evidence>
<keyword evidence="1" id="KW-0229">DNA integration</keyword>
<dbReference type="CDD" id="cd00338">
    <property type="entry name" value="Ser_Recombinase"/>
    <property type="match status" value="1"/>
</dbReference>
<evidence type="ECO:0000259" key="7">
    <source>
        <dbReference type="PROSITE" id="PS51736"/>
    </source>
</evidence>
<dbReference type="Gene3D" id="3.40.50.1390">
    <property type="entry name" value="Resolvase, N-terminal catalytic domain"/>
    <property type="match status" value="1"/>
</dbReference>
<feature type="coiled-coil region" evidence="5">
    <location>
        <begin position="371"/>
        <end position="409"/>
    </location>
</feature>
<dbReference type="InterPro" id="IPR036162">
    <property type="entry name" value="Resolvase-like_N_sf"/>
</dbReference>
<evidence type="ECO:0000259" key="8">
    <source>
        <dbReference type="PROSITE" id="PS51737"/>
    </source>
</evidence>
<gene>
    <name evidence="9" type="ORF">DESUT3_02070</name>
</gene>
<protein>
    <submittedName>
        <fullName evidence="9">DNA recombinase</fullName>
    </submittedName>
</protein>
<dbReference type="Proteomes" id="UP001319827">
    <property type="component" value="Chromosome"/>
</dbReference>
<keyword evidence="10" id="KW-1185">Reference proteome</keyword>
<reference evidence="9 10" key="2">
    <citation type="journal article" date="2021" name="Int. J. Syst. Evol. Microbiol.">
        <title>Isolation and Polyphasic Characterization of Desulfuromonas versatilis sp. Nov., an Electrogenic Bacteria Capable of Versatile Metabolism Isolated from a Graphene Oxide-Reducing Enrichment Culture.</title>
        <authorList>
            <person name="Xie L."/>
            <person name="Yoshida N."/>
            <person name="Ishii S."/>
            <person name="Meng L."/>
        </authorList>
    </citation>
    <scope>NUCLEOTIDE SEQUENCE [LARGE SCALE GENOMIC DNA]</scope>
    <source>
        <strain evidence="9 10">NIT-T3</strain>
    </source>
</reference>
<dbReference type="InterPro" id="IPR011109">
    <property type="entry name" value="DNA_bind_recombinase_dom"/>
</dbReference>
<dbReference type="PANTHER" id="PTHR30461">
    <property type="entry name" value="DNA-INVERTASE FROM LAMBDOID PROPHAGE"/>
    <property type="match status" value="1"/>
</dbReference>
<accession>A0ABM8HNP9</accession>
<name>A0ABM8HNP9_9BACT</name>
<dbReference type="InterPro" id="IPR006118">
    <property type="entry name" value="Recombinase_CS"/>
</dbReference>
<organism evidence="9 10">
    <name type="scientific">Desulfuromonas versatilis</name>
    <dbReference type="NCBI Taxonomy" id="2802975"/>
    <lineage>
        <taxon>Bacteria</taxon>
        <taxon>Pseudomonadati</taxon>
        <taxon>Thermodesulfobacteriota</taxon>
        <taxon>Desulfuromonadia</taxon>
        <taxon>Desulfuromonadales</taxon>
        <taxon>Desulfuromonadaceae</taxon>
        <taxon>Desulfuromonas</taxon>
    </lineage>
</organism>
<reference evidence="9 10" key="1">
    <citation type="journal article" date="2016" name="C (Basel)">
        <title>Selective Growth of and Electricity Production by Marine Exoelectrogenic Bacteria in Self-Aggregated Hydrogel of Microbially Reduced Graphene Oxide.</title>
        <authorList>
            <person name="Yoshida N."/>
            <person name="Goto Y."/>
            <person name="Miyata Y."/>
        </authorList>
    </citation>
    <scope>NUCLEOTIDE SEQUENCE [LARGE SCALE GENOMIC DNA]</scope>
    <source>
        <strain evidence="9 10">NIT-T3</strain>
    </source>
</reference>
<dbReference type="InterPro" id="IPR025827">
    <property type="entry name" value="Zn_ribbon_recom_dom"/>
</dbReference>
<feature type="domain" description="Resolvase/invertase-type recombinase catalytic" evidence="7">
    <location>
        <begin position="2"/>
        <end position="154"/>
    </location>
</feature>
<sequence length="538" mass="60624">MIVALYARVSTGRQAEKELSIPDQLRQMHDWCKAQGHSIAAEYEEPGASALDDRRPVFQQMIAEASASPSPFEAIIVHSLSRFFRDALEFGLYERQLNKRGVQIISITQQTSADPAGEMARKIFSLFDEYQSKENSKHTLRAMKENARQGYFNGSNPPFGYRVIPVDVPGRRGNKKRLEVDLSEATIVNRIFNLYLQGHNGKIMGVAGIAAHLNNTGITRRGKRWSKSSVYDLLTNTAYVGEFYFNKKQGKTRAKKDKEDWVMMKVPPLVERGIFNRTQALKEQRSPEVTPPRIVNSPTLLTGLLKCSCGARMTLATGKGGRYRYYKCTSRINAGPGACKSGNLPMDKLDQLILETVADRVFTPGRIEAMLKEFRDRLKNARSKHDDALSKLKKELDAVQAATDRLYEAVENGFLPMDLMLKERVHKHQARRQEILTEMAGLRRRGEMPLSQLGPKKVEAFCRALKEKLQDRSSQFGKEYLRLLVDEIRVEGKEIRIRGSYAALAGMLEKTKAGLPEGVPAFDSDWLPGPDSNQRQGG</sequence>
<dbReference type="Pfam" id="PF07508">
    <property type="entry name" value="Recombinase"/>
    <property type="match status" value="1"/>
</dbReference>
<dbReference type="Pfam" id="PF13408">
    <property type="entry name" value="Zn_ribbon_recom"/>
    <property type="match status" value="1"/>
</dbReference>
<dbReference type="Gene3D" id="3.90.1750.20">
    <property type="entry name" value="Putative Large Serine Recombinase, Chain B, Domain 2"/>
    <property type="match status" value="1"/>
</dbReference>
<dbReference type="EMBL" id="AP024355">
    <property type="protein sequence ID" value="BCR03138.1"/>
    <property type="molecule type" value="Genomic_DNA"/>
</dbReference>
<evidence type="ECO:0000256" key="4">
    <source>
        <dbReference type="PROSITE-ProRule" id="PRU10137"/>
    </source>
</evidence>
<feature type="domain" description="Recombinase" evidence="8">
    <location>
        <begin position="158"/>
        <end position="288"/>
    </location>
</feature>
<dbReference type="SMART" id="SM00857">
    <property type="entry name" value="Resolvase"/>
    <property type="match status" value="1"/>
</dbReference>
<evidence type="ECO:0000256" key="6">
    <source>
        <dbReference type="SAM" id="MobiDB-lite"/>
    </source>
</evidence>
<dbReference type="Pfam" id="PF00239">
    <property type="entry name" value="Resolvase"/>
    <property type="match status" value="1"/>
</dbReference>
<dbReference type="SUPFAM" id="SSF53041">
    <property type="entry name" value="Resolvase-like"/>
    <property type="match status" value="1"/>
</dbReference>
<dbReference type="PROSITE" id="PS00397">
    <property type="entry name" value="RECOMBINASES_1"/>
    <property type="match status" value="1"/>
</dbReference>
<evidence type="ECO:0000256" key="1">
    <source>
        <dbReference type="ARBA" id="ARBA00022908"/>
    </source>
</evidence>
<evidence type="ECO:0000256" key="3">
    <source>
        <dbReference type="ARBA" id="ARBA00023172"/>
    </source>
</evidence>
<feature type="active site" description="O-(5'-phospho-DNA)-serine intermediate" evidence="4">
    <location>
        <position position="10"/>
    </location>
</feature>